<reference evidence="1 2" key="1">
    <citation type="journal article" date="2022" name="Nat. Plants">
        <title>Genomes of leafy and leafless Platanthera orchids illuminate the evolution of mycoheterotrophy.</title>
        <authorList>
            <person name="Li M.H."/>
            <person name="Liu K.W."/>
            <person name="Li Z."/>
            <person name="Lu H.C."/>
            <person name="Ye Q.L."/>
            <person name="Zhang D."/>
            <person name="Wang J.Y."/>
            <person name="Li Y.F."/>
            <person name="Zhong Z.M."/>
            <person name="Liu X."/>
            <person name="Yu X."/>
            <person name="Liu D.K."/>
            <person name="Tu X.D."/>
            <person name="Liu B."/>
            <person name="Hao Y."/>
            <person name="Liao X.Y."/>
            <person name="Jiang Y.T."/>
            <person name="Sun W.H."/>
            <person name="Chen J."/>
            <person name="Chen Y.Q."/>
            <person name="Ai Y."/>
            <person name="Zhai J.W."/>
            <person name="Wu S.S."/>
            <person name="Zhou Z."/>
            <person name="Hsiao Y.Y."/>
            <person name="Wu W.L."/>
            <person name="Chen Y.Y."/>
            <person name="Lin Y.F."/>
            <person name="Hsu J.L."/>
            <person name="Li C.Y."/>
            <person name="Wang Z.W."/>
            <person name="Zhao X."/>
            <person name="Zhong W.Y."/>
            <person name="Ma X.K."/>
            <person name="Ma L."/>
            <person name="Huang J."/>
            <person name="Chen G.Z."/>
            <person name="Huang M.Z."/>
            <person name="Huang L."/>
            <person name="Peng D.H."/>
            <person name="Luo Y.B."/>
            <person name="Zou S.Q."/>
            <person name="Chen S.P."/>
            <person name="Lan S."/>
            <person name="Tsai W.C."/>
            <person name="Van de Peer Y."/>
            <person name="Liu Z.J."/>
        </authorList>
    </citation>
    <scope>NUCLEOTIDE SEQUENCE [LARGE SCALE GENOMIC DNA]</scope>
    <source>
        <strain evidence="1">Lor287</strain>
    </source>
</reference>
<dbReference type="AlphaFoldDB" id="A0AAP0FW39"/>
<gene>
    <name evidence="1" type="ORF">KSP39_PZI021911</name>
</gene>
<comment type="caution">
    <text evidence="1">The sequence shown here is derived from an EMBL/GenBank/DDBJ whole genome shotgun (WGS) entry which is preliminary data.</text>
</comment>
<dbReference type="EMBL" id="JBBWWQ010000019">
    <property type="protein sequence ID" value="KAK8919080.1"/>
    <property type="molecule type" value="Genomic_DNA"/>
</dbReference>
<name>A0AAP0FW39_9ASPA</name>
<dbReference type="Proteomes" id="UP001418222">
    <property type="component" value="Unassembled WGS sequence"/>
</dbReference>
<organism evidence="1 2">
    <name type="scientific">Platanthera zijinensis</name>
    <dbReference type="NCBI Taxonomy" id="2320716"/>
    <lineage>
        <taxon>Eukaryota</taxon>
        <taxon>Viridiplantae</taxon>
        <taxon>Streptophyta</taxon>
        <taxon>Embryophyta</taxon>
        <taxon>Tracheophyta</taxon>
        <taxon>Spermatophyta</taxon>
        <taxon>Magnoliopsida</taxon>
        <taxon>Liliopsida</taxon>
        <taxon>Asparagales</taxon>
        <taxon>Orchidaceae</taxon>
        <taxon>Orchidoideae</taxon>
        <taxon>Orchideae</taxon>
        <taxon>Orchidinae</taxon>
        <taxon>Platanthera</taxon>
    </lineage>
</organism>
<proteinExistence type="predicted"/>
<evidence type="ECO:0000313" key="1">
    <source>
        <dbReference type="EMBL" id="KAK8919080.1"/>
    </source>
</evidence>
<evidence type="ECO:0000313" key="2">
    <source>
        <dbReference type="Proteomes" id="UP001418222"/>
    </source>
</evidence>
<protein>
    <submittedName>
        <fullName evidence="1">Uncharacterized protein</fullName>
    </submittedName>
</protein>
<accession>A0AAP0FW39</accession>
<sequence>MKNGNEYPIMARLMAGQSGRHTTTLSPRWRELDETELSPLAESASTRWSWALAALPPPTGEISTRELCSPIIILNKQRVPDKTDPLLPVFGPAGLTRQIRGCIQSSPFARIVPGSER</sequence>
<keyword evidence="2" id="KW-1185">Reference proteome</keyword>